<name>A0ABR9XJS6_9SPHI</name>
<evidence type="ECO:0000313" key="1">
    <source>
        <dbReference type="EMBL" id="MBE9667641.1"/>
    </source>
</evidence>
<sequence>MEAIKRVFYLAIVILAVLSGCKTEVPEVTPIDNIIKLTLPDYKTLSDAKKVHADGATKLQLVATLPGDADAANRTVTFKCSQGTFNTTGASATQVDILAIPASDGKHFEAKTVLTLGTVSGPYTISALIKNQTQYERDTTINVPAMNVSDLLSFSIDNYAALVAGNLLKADGVTRIKLIASLPLSTLNNDLQVVFISSAGSFDVSDANKSTKTVTAVLQNPMDNHYEAWAYLTLGTTAANYTVNAQLKTKPLYTSDLIFAVQALKPTDVLKFTFSPTTGLRADGVSLLKISTAVTGIPLTHPVTLTVSDGVFQGSQTPKSVTPSLSQAGTADQFLMVGNDPKTYVLTANIADLSLSLSQTYTVLRANPDDMTLEPSSLSVDQTGSGISFNIFLKRTTGTVSPGTAVSVRAYQTNSSGGQIAVGRFTGTTNVSDISGKITMVYVADTGTFDLTKPVVIEVTGTNDAGSSVVKTFSLAVK</sequence>
<dbReference type="Proteomes" id="UP000632774">
    <property type="component" value="Unassembled WGS sequence"/>
</dbReference>
<accession>A0ABR9XJS6</accession>
<evidence type="ECO:0008006" key="3">
    <source>
        <dbReference type="Google" id="ProtNLM"/>
    </source>
</evidence>
<evidence type="ECO:0000313" key="2">
    <source>
        <dbReference type="Proteomes" id="UP000632774"/>
    </source>
</evidence>
<organism evidence="1 2">
    <name type="scientific">Mucilaginibacter boryungensis</name>
    <dbReference type="NCBI Taxonomy" id="768480"/>
    <lineage>
        <taxon>Bacteria</taxon>
        <taxon>Pseudomonadati</taxon>
        <taxon>Bacteroidota</taxon>
        <taxon>Sphingobacteriia</taxon>
        <taxon>Sphingobacteriales</taxon>
        <taxon>Sphingobacteriaceae</taxon>
        <taxon>Mucilaginibacter</taxon>
    </lineage>
</organism>
<keyword evidence="2" id="KW-1185">Reference proteome</keyword>
<reference evidence="1 2" key="1">
    <citation type="submission" date="2020-10" db="EMBL/GenBank/DDBJ databases">
        <title>Mucilaginibacter mali sp. nov., isolated from rhizosphere soil of apple orchard.</title>
        <authorList>
            <person name="Lee J.-S."/>
            <person name="Kim H.S."/>
            <person name="Kim J.-S."/>
        </authorList>
    </citation>
    <scope>NUCLEOTIDE SEQUENCE [LARGE SCALE GENOMIC DNA]</scope>
    <source>
        <strain evidence="1 2">KCTC 23157</strain>
    </source>
</reference>
<protein>
    <recommendedName>
        <fullName evidence="3">Calx-beta domain-containing protein</fullName>
    </recommendedName>
</protein>
<dbReference type="EMBL" id="JADFFM010000002">
    <property type="protein sequence ID" value="MBE9667641.1"/>
    <property type="molecule type" value="Genomic_DNA"/>
</dbReference>
<dbReference type="PROSITE" id="PS51257">
    <property type="entry name" value="PROKAR_LIPOPROTEIN"/>
    <property type="match status" value="1"/>
</dbReference>
<proteinExistence type="predicted"/>
<comment type="caution">
    <text evidence="1">The sequence shown here is derived from an EMBL/GenBank/DDBJ whole genome shotgun (WGS) entry which is preliminary data.</text>
</comment>
<gene>
    <name evidence="1" type="ORF">IRJ18_14805</name>
</gene>
<dbReference type="RefSeq" id="WP_194107097.1">
    <property type="nucleotide sequence ID" value="NZ_JADFFM010000002.1"/>
</dbReference>